<sequence>MVELSEIPGDPNGADPNNNPQEEDEEVKNLPIHQEEEKIHNENPQEEKIHNENHPIHQEEEKIHNENHPIHQEEEKIHNENPQEQKIHNENLPIHQEEEKIHNENPQEQKIHNENLPILLQLPEELIERIIAHFPQCYSPSPILVCKTFRRVIISNHFYYVTRSLLSFTKPVLYALIAFQAYTPPSWFFLRQSNIALQLHRIRSFPIMLSGAAVVTIGYKIFHTWKSLPDMQRARCHAAAGVIDGRIYVIGGREPQDADWVEVFDVTTESWETVPTQCPNEASENGLLVQYVVIQGKIFILDLDCCFAYEPVQGLWESWDDGSELMRFWHSSSSCVVGDLLYALDLTCALEHPIVVYYPNELVWRPVMGVDTAHLPILCEYRSTLANFDGKLVILGGGDCSESSSEIWCVEIALETRQGDQIWGVVKSVSIVSRDLPMRHVIELCRTVMV</sequence>
<name>A0A5S9X2K7_ARATH</name>
<dbReference type="Gene3D" id="2.120.10.80">
    <property type="entry name" value="Kelch-type beta propeller"/>
    <property type="match status" value="1"/>
</dbReference>
<dbReference type="ExpressionAtlas" id="A0A5S9X2K7">
    <property type="expression patterns" value="baseline and differential"/>
</dbReference>
<dbReference type="AlphaFoldDB" id="A0A5S9X2K7"/>
<gene>
    <name evidence="4" type="ORF">C24_LOCUS9214</name>
</gene>
<reference evidence="4 5" key="1">
    <citation type="submission" date="2019-12" db="EMBL/GenBank/DDBJ databases">
        <authorList>
            <person name="Jiao W.-B."/>
            <person name="Schneeberger K."/>
        </authorList>
    </citation>
    <scope>NUCLEOTIDE SEQUENCE [LARGE SCALE GENOMIC DNA]</scope>
    <source>
        <strain evidence="5">cv. C24</strain>
    </source>
</reference>
<dbReference type="InterPro" id="IPR050354">
    <property type="entry name" value="F-box/kelch-repeat_ARATH"/>
</dbReference>
<feature type="domain" description="F-box" evidence="2">
    <location>
        <begin position="119"/>
        <end position="159"/>
    </location>
</feature>
<dbReference type="PANTHER" id="PTHR24414:SF65">
    <property type="entry name" value="F-BOX DOMAIN-CONTAINING PROTEIN"/>
    <property type="match status" value="1"/>
</dbReference>
<evidence type="ECO:0000259" key="3">
    <source>
        <dbReference type="Pfam" id="PF25210"/>
    </source>
</evidence>
<feature type="compositionally biased region" description="Low complexity" evidence="1">
    <location>
        <begin position="8"/>
        <end position="20"/>
    </location>
</feature>
<dbReference type="InterPro" id="IPR001810">
    <property type="entry name" value="F-box_dom"/>
</dbReference>
<dbReference type="Proteomes" id="UP000434276">
    <property type="component" value="Unassembled WGS sequence"/>
</dbReference>
<evidence type="ECO:0000259" key="2">
    <source>
        <dbReference type="Pfam" id="PF00646"/>
    </source>
</evidence>
<dbReference type="InterPro" id="IPR015915">
    <property type="entry name" value="Kelch-typ_b-propeller"/>
</dbReference>
<feature type="domain" description="FKB95-like N-terminal Kelch" evidence="3">
    <location>
        <begin position="222"/>
        <end position="432"/>
    </location>
</feature>
<evidence type="ECO:0000256" key="1">
    <source>
        <dbReference type="SAM" id="MobiDB-lite"/>
    </source>
</evidence>
<feature type="compositionally biased region" description="Basic and acidic residues" evidence="1">
    <location>
        <begin position="33"/>
        <end position="56"/>
    </location>
</feature>
<organism evidence="4 5">
    <name type="scientific">Arabidopsis thaliana</name>
    <name type="common">Mouse-ear cress</name>
    <dbReference type="NCBI Taxonomy" id="3702"/>
    <lineage>
        <taxon>Eukaryota</taxon>
        <taxon>Viridiplantae</taxon>
        <taxon>Streptophyta</taxon>
        <taxon>Embryophyta</taxon>
        <taxon>Tracheophyta</taxon>
        <taxon>Spermatophyta</taxon>
        <taxon>Magnoliopsida</taxon>
        <taxon>eudicotyledons</taxon>
        <taxon>Gunneridae</taxon>
        <taxon>Pentapetalae</taxon>
        <taxon>rosids</taxon>
        <taxon>malvids</taxon>
        <taxon>Brassicales</taxon>
        <taxon>Brassicaceae</taxon>
        <taxon>Camelineae</taxon>
        <taxon>Arabidopsis</taxon>
    </lineage>
</organism>
<dbReference type="SUPFAM" id="SSF117281">
    <property type="entry name" value="Kelch motif"/>
    <property type="match status" value="1"/>
</dbReference>
<dbReference type="InterPro" id="IPR036047">
    <property type="entry name" value="F-box-like_dom_sf"/>
</dbReference>
<dbReference type="OrthoDB" id="45365at2759"/>
<dbReference type="Pfam" id="PF00646">
    <property type="entry name" value="F-box"/>
    <property type="match status" value="1"/>
</dbReference>
<dbReference type="InterPro" id="IPR057499">
    <property type="entry name" value="Kelch_FKB95"/>
</dbReference>
<protein>
    <recommendedName>
        <fullName evidence="6">F-box domain-containing protein</fullName>
    </recommendedName>
</protein>
<dbReference type="Pfam" id="PF25210">
    <property type="entry name" value="Kelch_FKB95"/>
    <property type="match status" value="1"/>
</dbReference>
<evidence type="ECO:0000313" key="4">
    <source>
        <dbReference type="EMBL" id="CAA0373263.1"/>
    </source>
</evidence>
<dbReference type="PANTHER" id="PTHR24414">
    <property type="entry name" value="F-BOX/KELCH-REPEAT PROTEIN SKIP4"/>
    <property type="match status" value="1"/>
</dbReference>
<evidence type="ECO:0000313" key="5">
    <source>
        <dbReference type="Proteomes" id="UP000434276"/>
    </source>
</evidence>
<proteinExistence type="predicted"/>
<evidence type="ECO:0008006" key="6">
    <source>
        <dbReference type="Google" id="ProtNLM"/>
    </source>
</evidence>
<feature type="region of interest" description="Disordered" evidence="1">
    <location>
        <begin position="1"/>
        <end position="56"/>
    </location>
</feature>
<accession>A0A5S9X2K7</accession>
<dbReference type="EMBL" id="CACSHJ010000088">
    <property type="protein sequence ID" value="CAA0373263.1"/>
    <property type="molecule type" value="Genomic_DNA"/>
</dbReference>
<dbReference type="SUPFAM" id="SSF81383">
    <property type="entry name" value="F-box domain"/>
    <property type="match status" value="1"/>
</dbReference>